<keyword evidence="2" id="KW-1185">Reference proteome</keyword>
<evidence type="ECO:0000313" key="2">
    <source>
        <dbReference type="Proteomes" id="UP000256964"/>
    </source>
</evidence>
<proteinExistence type="predicted"/>
<evidence type="ECO:0008006" key="3">
    <source>
        <dbReference type="Google" id="ProtNLM"/>
    </source>
</evidence>
<dbReference type="InterPro" id="IPR011333">
    <property type="entry name" value="SKP1/BTB/POZ_sf"/>
</dbReference>
<dbReference type="OrthoDB" id="2797179at2759"/>
<dbReference type="STRING" id="139420.A0A371CZ20"/>
<protein>
    <recommendedName>
        <fullName evidence="3">BTB domain-containing protein</fullName>
    </recommendedName>
</protein>
<gene>
    <name evidence="1" type="ORF">OH76DRAFT_943534</name>
</gene>
<name>A0A371CZ20_9APHY</name>
<organism evidence="1 2">
    <name type="scientific">Lentinus brumalis</name>
    <dbReference type="NCBI Taxonomy" id="2498619"/>
    <lineage>
        <taxon>Eukaryota</taxon>
        <taxon>Fungi</taxon>
        <taxon>Dikarya</taxon>
        <taxon>Basidiomycota</taxon>
        <taxon>Agaricomycotina</taxon>
        <taxon>Agaricomycetes</taxon>
        <taxon>Polyporales</taxon>
        <taxon>Polyporaceae</taxon>
        <taxon>Lentinus</taxon>
    </lineage>
</organism>
<accession>A0A371CZ20</accession>
<sequence length="317" mass="35269">MSASTLTEPLPYRDPSVGDLIIRTSDNVDFHIHHRRIADVCPIFADMATLSDTPSNPISNSGEMEKAVVHVSETSRVWEKLLPICYLAEEPSLALEDIQNILEAGRKYAMAGVASRMRMALLLSDFLEQKPFSVYALACAAGFDDVARLAARRTLRFPIYPQDTPEFATVTARALYRLFDYRQRCGIAASAVVTWRVGSTIRIPAWMSLDYGMLQTCRSDWTGCAAPSFTAALPTGEYEHGFSSSWVTYMDRLSEQLKAHPDSDLVESPALLQAVSNSMDKCSTCQKSFYRNAMAFTKIIKDKVNDAIGQVQLVLEK</sequence>
<dbReference type="AlphaFoldDB" id="A0A371CZ20"/>
<dbReference type="Gene3D" id="3.30.710.10">
    <property type="entry name" value="Potassium Channel Kv1.1, Chain A"/>
    <property type="match status" value="1"/>
</dbReference>
<dbReference type="EMBL" id="KZ857436">
    <property type="protein sequence ID" value="RDX45517.1"/>
    <property type="molecule type" value="Genomic_DNA"/>
</dbReference>
<reference evidence="1 2" key="1">
    <citation type="journal article" date="2018" name="Biotechnol. Biofuels">
        <title>Integrative visual omics of the white-rot fungus Polyporus brumalis exposes the biotechnological potential of its oxidative enzymes for delignifying raw plant biomass.</title>
        <authorList>
            <person name="Miyauchi S."/>
            <person name="Rancon A."/>
            <person name="Drula E."/>
            <person name="Hage H."/>
            <person name="Chaduli D."/>
            <person name="Favel A."/>
            <person name="Grisel S."/>
            <person name="Henrissat B."/>
            <person name="Herpoel-Gimbert I."/>
            <person name="Ruiz-Duenas F.J."/>
            <person name="Chevret D."/>
            <person name="Hainaut M."/>
            <person name="Lin J."/>
            <person name="Wang M."/>
            <person name="Pangilinan J."/>
            <person name="Lipzen A."/>
            <person name="Lesage-Meessen L."/>
            <person name="Navarro D."/>
            <person name="Riley R."/>
            <person name="Grigoriev I.V."/>
            <person name="Zhou S."/>
            <person name="Raouche S."/>
            <person name="Rosso M.N."/>
        </authorList>
    </citation>
    <scope>NUCLEOTIDE SEQUENCE [LARGE SCALE GENOMIC DNA]</scope>
    <source>
        <strain evidence="1 2">BRFM 1820</strain>
    </source>
</reference>
<evidence type="ECO:0000313" key="1">
    <source>
        <dbReference type="EMBL" id="RDX45517.1"/>
    </source>
</evidence>
<dbReference type="Proteomes" id="UP000256964">
    <property type="component" value="Unassembled WGS sequence"/>
</dbReference>